<proteinExistence type="predicted"/>
<dbReference type="Proteomes" id="UP000887566">
    <property type="component" value="Unplaced"/>
</dbReference>
<keyword evidence="1" id="KW-1185">Reference proteome</keyword>
<evidence type="ECO:0000313" key="2">
    <source>
        <dbReference type="WBParaSite" id="PSAMB.scaffold2557size22582.g18255.t1"/>
    </source>
</evidence>
<organism evidence="1 2">
    <name type="scientific">Plectus sambesii</name>
    <dbReference type="NCBI Taxonomy" id="2011161"/>
    <lineage>
        <taxon>Eukaryota</taxon>
        <taxon>Metazoa</taxon>
        <taxon>Ecdysozoa</taxon>
        <taxon>Nematoda</taxon>
        <taxon>Chromadorea</taxon>
        <taxon>Plectida</taxon>
        <taxon>Plectina</taxon>
        <taxon>Plectoidea</taxon>
        <taxon>Plectidae</taxon>
        <taxon>Plectus</taxon>
    </lineage>
</organism>
<dbReference type="AlphaFoldDB" id="A0A914VVG6"/>
<reference evidence="2" key="1">
    <citation type="submission" date="2022-11" db="UniProtKB">
        <authorList>
            <consortium name="WormBaseParasite"/>
        </authorList>
    </citation>
    <scope>IDENTIFICATION</scope>
</reference>
<dbReference type="WBParaSite" id="PSAMB.scaffold2557size22582.g18255.t1">
    <property type="protein sequence ID" value="PSAMB.scaffold2557size22582.g18255.t1"/>
    <property type="gene ID" value="PSAMB.scaffold2557size22582.g18255"/>
</dbReference>
<sequence length="134" mass="14659">MVVVAEAAEAHSLVAASAMMKVSSLTIAVALCAVFLICNAAEEAADKRGAGTRTFAFAKRPSFAFAKRFPSRAFAFAKRDGADIDEDIVDGDAELDKRSPYKFAFAKKWDSRQFAFAKRNPYRSFAFAKRSDDA</sequence>
<name>A0A914VVG6_9BILA</name>
<protein>
    <submittedName>
        <fullName evidence="2">Uncharacterized protein</fullName>
    </submittedName>
</protein>
<accession>A0A914VVG6</accession>
<evidence type="ECO:0000313" key="1">
    <source>
        <dbReference type="Proteomes" id="UP000887566"/>
    </source>
</evidence>